<evidence type="ECO:0000313" key="3">
    <source>
        <dbReference type="Proteomes" id="UP000198906"/>
    </source>
</evidence>
<keyword evidence="3" id="KW-1185">Reference proteome</keyword>
<dbReference type="Proteomes" id="UP000198906">
    <property type="component" value="Unassembled WGS sequence"/>
</dbReference>
<feature type="compositionally biased region" description="Basic and acidic residues" evidence="1">
    <location>
        <begin position="20"/>
        <end position="30"/>
    </location>
</feature>
<sequence length="88" mass="9637">MRTPPKHQNPRKASLATAATHDKRLDRTTEDTGSWTVDNDDHAATNGVISVVTPSEPAELHPGAAAALLNLLRRVNDRRTNTTDQENQ</sequence>
<accession>A0A1C6S5G7</accession>
<reference evidence="3" key="1">
    <citation type="submission" date="2016-06" db="EMBL/GenBank/DDBJ databases">
        <authorList>
            <person name="Varghese N."/>
        </authorList>
    </citation>
    <scope>NUCLEOTIDE SEQUENCE [LARGE SCALE GENOMIC DNA]</scope>
    <source>
        <strain evidence="3">DSM 46123</strain>
    </source>
</reference>
<proteinExistence type="predicted"/>
<dbReference type="AlphaFoldDB" id="A0A1C6S5G7"/>
<feature type="compositionally biased region" description="Basic residues" evidence="1">
    <location>
        <begin position="1"/>
        <end position="10"/>
    </location>
</feature>
<organism evidence="2 3">
    <name type="scientific">Micromonospora inyonensis</name>
    <dbReference type="NCBI Taxonomy" id="47866"/>
    <lineage>
        <taxon>Bacteria</taxon>
        <taxon>Bacillati</taxon>
        <taxon>Actinomycetota</taxon>
        <taxon>Actinomycetes</taxon>
        <taxon>Micromonosporales</taxon>
        <taxon>Micromonosporaceae</taxon>
        <taxon>Micromonospora</taxon>
    </lineage>
</organism>
<gene>
    <name evidence="2" type="ORF">GA0074694_4006</name>
</gene>
<protein>
    <submittedName>
        <fullName evidence="2">Uncharacterized protein</fullName>
    </submittedName>
</protein>
<evidence type="ECO:0000313" key="2">
    <source>
        <dbReference type="EMBL" id="SCL24704.1"/>
    </source>
</evidence>
<dbReference type="RefSeq" id="WP_141714202.1">
    <property type="nucleotide sequence ID" value="NZ_FMHU01000002.1"/>
</dbReference>
<evidence type="ECO:0000256" key="1">
    <source>
        <dbReference type="SAM" id="MobiDB-lite"/>
    </source>
</evidence>
<feature type="region of interest" description="Disordered" evidence="1">
    <location>
        <begin position="1"/>
        <end position="39"/>
    </location>
</feature>
<name>A0A1C6S5G7_9ACTN</name>
<dbReference type="EMBL" id="FMHU01000002">
    <property type="protein sequence ID" value="SCL24704.1"/>
    <property type="molecule type" value="Genomic_DNA"/>
</dbReference>